<dbReference type="AlphaFoldDB" id="A0A4V2YGJ4"/>
<reference evidence="1 2" key="1">
    <citation type="submission" date="2019-02" db="EMBL/GenBank/DDBJ databases">
        <title>Draft genome sequences of novel Actinobacteria.</title>
        <authorList>
            <person name="Sahin N."/>
            <person name="Ay H."/>
            <person name="Saygin H."/>
        </authorList>
    </citation>
    <scope>NUCLEOTIDE SEQUENCE [LARGE SCALE GENOMIC DNA]</scope>
    <source>
        <strain evidence="1 2">16K104</strain>
    </source>
</reference>
<dbReference type="SUPFAM" id="SSF53756">
    <property type="entry name" value="UDP-Glycosyltransferase/glycogen phosphorylase"/>
    <property type="match status" value="1"/>
</dbReference>
<evidence type="ECO:0000313" key="2">
    <source>
        <dbReference type="Proteomes" id="UP000295172"/>
    </source>
</evidence>
<dbReference type="OrthoDB" id="3796897at2"/>
<dbReference type="Proteomes" id="UP000295172">
    <property type="component" value="Unassembled WGS sequence"/>
</dbReference>
<organism evidence="1 2">
    <name type="scientific">Kribbella turkmenica</name>
    <dbReference type="NCBI Taxonomy" id="2530375"/>
    <lineage>
        <taxon>Bacteria</taxon>
        <taxon>Bacillati</taxon>
        <taxon>Actinomycetota</taxon>
        <taxon>Actinomycetes</taxon>
        <taxon>Propionibacteriales</taxon>
        <taxon>Kribbellaceae</taxon>
        <taxon>Kribbella</taxon>
    </lineage>
</organism>
<protein>
    <submittedName>
        <fullName evidence="1">Uncharacterized protein</fullName>
    </submittedName>
</protein>
<proteinExistence type="predicted"/>
<comment type="caution">
    <text evidence="1">The sequence shown here is derived from an EMBL/GenBank/DDBJ whole genome shotgun (WGS) entry which is preliminary data.</text>
</comment>
<sequence length="586" mass="66304">MKDRVDHAPTDRRPWNWYNSVVTAQIQVQQSLTDTVEFPQFCTTANEFWERNRLPGGERVILVEAMSQDIRVTLRNLTVANVLRRFIPAQLVVFTGADDDWNEILWTFFDSEVLSAISRAYGAVDVIDIHDLVDSRIADREPGDLHVAGKDLPVTGSGIEPAVLEEIVRATLSRVLKVPRVTDEIRAGAKYAEVRQRSEQFSNIYDALFAGLDPVALVTSHVDYNHWGLAVETATRFNVPTVHVQSTGTLKAYALFPEKRRGAATFRAELTHQIGEFFEQYVWSNRDRLRSSAELSAWRVKGDWGRPAWWRGGAMAAIELQTPEDRLSLREHALARFGFDPDKPVVAVFNHAISDAPRTNVEIFDDLAAWYEATADYATKRADVNWLFLDHPNQNLYDSTGFFDSLKERLAGSRLVFLPSLELSKNVMWSLVDLGVTVRGSISNELPAFGIPAIQAGWSEWSNCGFTIVADDAGDYWKRLDESIDSILAGRPLITEEQIERARLWAWFYRSGADVPTQLVQPWEMGRTQPLLRAVRVSMRHVEADADPAFTAVRRMWVRKEPFLTRIDMTLPPQEFALALGGVSEL</sequence>
<accession>A0A4V2YGJ4</accession>
<evidence type="ECO:0000313" key="1">
    <source>
        <dbReference type="EMBL" id="TDD27237.1"/>
    </source>
</evidence>
<dbReference type="EMBL" id="SMKR01000036">
    <property type="protein sequence ID" value="TDD27237.1"/>
    <property type="molecule type" value="Genomic_DNA"/>
</dbReference>
<name>A0A4V2YGJ4_9ACTN</name>
<keyword evidence="2" id="KW-1185">Reference proteome</keyword>
<gene>
    <name evidence="1" type="ORF">E1218_10960</name>
</gene>